<accession>I3X2W1</accession>
<feature type="region of interest" description="Disordered" evidence="1">
    <location>
        <begin position="1"/>
        <end position="30"/>
    </location>
</feature>
<evidence type="ECO:0000256" key="1">
    <source>
        <dbReference type="SAM" id="MobiDB-lite"/>
    </source>
</evidence>
<dbReference type="Proteomes" id="UP000006180">
    <property type="component" value="Chromosome"/>
</dbReference>
<dbReference type="GO" id="GO:0050114">
    <property type="term" value="F:myo-inosose-2 dehydratase activity"/>
    <property type="evidence" value="ECO:0007669"/>
    <property type="project" value="UniProtKB-EC"/>
</dbReference>
<keyword evidence="3" id="KW-0456">Lyase</keyword>
<dbReference type="InterPro" id="IPR013022">
    <property type="entry name" value="Xyl_isomerase-like_TIM-brl"/>
</dbReference>
<gene>
    <name evidence="3" type="primary">iolE1</name>
    <name evidence="3" type="ORF">USDA257_c16280</name>
</gene>
<dbReference type="STRING" id="1185652.USDA257_c16280"/>
<protein>
    <submittedName>
        <fullName evidence="3">Inosose dehydratase IolE</fullName>
        <ecNumber evidence="3">4.2.1.44</ecNumber>
    </submittedName>
</protein>
<proteinExistence type="predicted"/>
<dbReference type="EC" id="4.2.1.44" evidence="3"/>
<dbReference type="AlphaFoldDB" id="I3X2W1"/>
<sequence length="343" mass="38014">MLPAASCGPRSRNTWTNTGQPSAASHCRPSSSRNKAVSITITTAPCCWGVDDVKNPNLPAWERVFDEAAAAGYGGLELGPYGYMPLDSERVAKALTDRNLFIVAGTIFDDLVSPENRANLLRQTDEICAVITRLPQPEQVPGERFKTPYLTVMDWGHDERDYAAGHSERAQRLSDEEWRGMVANIKAIAELASSKYDVRAVIHPHAGGYIEFADEIERIASDVPAELAGFCIDTGHTYYAGMDPVETLKEYADRLDYVHFKDIDETVFRRVLGEKIRFFEACAQGVMCPIGRGVIDYPAVKRALEEIGYHGFITVEQERDPLSVAGSLADVKESRDYLRSVGF</sequence>
<reference evidence="3 4" key="1">
    <citation type="journal article" date="2012" name="J. Bacteriol.">
        <title>Complete genome sequence of the broad-host-range strain Sinorhizobium fredii USDA257.</title>
        <authorList>
            <person name="Schuldes J."/>
            <person name="Rodriguez Orbegoso M."/>
            <person name="Schmeisser C."/>
            <person name="Krishnan H.B."/>
            <person name="Daniel R."/>
            <person name="Streit W.R."/>
        </authorList>
    </citation>
    <scope>NUCLEOTIDE SEQUENCE [LARGE SCALE GENOMIC DNA]</scope>
    <source>
        <strain evidence="3 4">USDA 257</strain>
    </source>
</reference>
<feature type="compositionally biased region" description="Polar residues" evidence="1">
    <location>
        <begin position="11"/>
        <end position="30"/>
    </location>
</feature>
<feature type="domain" description="Xylose isomerase-like TIM barrel" evidence="2">
    <location>
        <begin position="65"/>
        <end position="340"/>
    </location>
</feature>
<dbReference type="Gene3D" id="3.20.20.150">
    <property type="entry name" value="Divalent-metal-dependent TIM barrel enzymes"/>
    <property type="match status" value="1"/>
</dbReference>
<dbReference type="PANTHER" id="PTHR12110">
    <property type="entry name" value="HYDROXYPYRUVATE ISOMERASE"/>
    <property type="match status" value="1"/>
</dbReference>
<dbReference type="EMBL" id="CP003563">
    <property type="protein sequence ID" value="AFL50217.1"/>
    <property type="molecule type" value="Genomic_DNA"/>
</dbReference>
<dbReference type="PATRIC" id="fig|1185652.3.peg.1692"/>
<evidence type="ECO:0000259" key="2">
    <source>
        <dbReference type="Pfam" id="PF01261"/>
    </source>
</evidence>
<dbReference type="SUPFAM" id="SSF51658">
    <property type="entry name" value="Xylose isomerase-like"/>
    <property type="match status" value="1"/>
</dbReference>
<evidence type="ECO:0000313" key="3">
    <source>
        <dbReference type="EMBL" id="AFL50217.1"/>
    </source>
</evidence>
<organism evidence="3 4">
    <name type="scientific">Sinorhizobium fredii (strain USDA 257)</name>
    <dbReference type="NCBI Taxonomy" id="1185652"/>
    <lineage>
        <taxon>Bacteria</taxon>
        <taxon>Pseudomonadati</taxon>
        <taxon>Pseudomonadota</taxon>
        <taxon>Alphaproteobacteria</taxon>
        <taxon>Hyphomicrobiales</taxon>
        <taxon>Rhizobiaceae</taxon>
        <taxon>Sinorhizobium/Ensifer group</taxon>
        <taxon>Sinorhizobium</taxon>
    </lineage>
</organism>
<dbReference type="Pfam" id="PF01261">
    <property type="entry name" value="AP_endonuc_2"/>
    <property type="match status" value="1"/>
</dbReference>
<name>I3X2W1_SINF2</name>
<dbReference type="HOGENOM" id="CLU_059523_0_1_5"/>
<evidence type="ECO:0000313" key="4">
    <source>
        <dbReference type="Proteomes" id="UP000006180"/>
    </source>
</evidence>
<dbReference type="KEGG" id="sfd:USDA257_c16280"/>
<dbReference type="InterPro" id="IPR050312">
    <property type="entry name" value="IolE/XylAMocC-like"/>
</dbReference>
<dbReference type="eggNOG" id="COG1082">
    <property type="taxonomic scope" value="Bacteria"/>
</dbReference>
<dbReference type="PANTHER" id="PTHR12110:SF41">
    <property type="entry name" value="INOSOSE DEHYDRATASE"/>
    <property type="match status" value="1"/>
</dbReference>
<dbReference type="InterPro" id="IPR036237">
    <property type="entry name" value="Xyl_isomerase-like_sf"/>
</dbReference>